<dbReference type="GO" id="GO:0043165">
    <property type="term" value="P:Gram-negative-bacterium-type cell outer membrane assembly"/>
    <property type="evidence" value="ECO:0007669"/>
    <property type="project" value="InterPro"/>
</dbReference>
<dbReference type="Proteomes" id="UP000503336">
    <property type="component" value="Chromosome"/>
</dbReference>
<reference evidence="1 2" key="1">
    <citation type="submission" date="2020-02" db="EMBL/GenBank/DDBJ databases">
        <title>complete genome sequence of Rhodobacteraceae bacterium.</title>
        <authorList>
            <person name="Park J."/>
            <person name="Kim Y.-S."/>
            <person name="Kim K.-H."/>
        </authorList>
    </citation>
    <scope>NUCLEOTIDE SEQUENCE [LARGE SCALE GENOMIC DNA]</scope>
    <source>
        <strain evidence="1 2">RR4-56</strain>
    </source>
</reference>
<accession>A0A7L5C282</accession>
<dbReference type="RefSeq" id="WP_165099318.1">
    <property type="nucleotide sequence ID" value="NZ_CP049056.1"/>
</dbReference>
<evidence type="ECO:0000313" key="2">
    <source>
        <dbReference type="Proteomes" id="UP000503336"/>
    </source>
</evidence>
<protein>
    <recommendedName>
        <fullName evidence="3">LPS-assembly lipoprotein</fullName>
    </recommendedName>
</protein>
<dbReference type="EMBL" id="CP049056">
    <property type="protein sequence ID" value="QIE56284.1"/>
    <property type="molecule type" value="Genomic_DNA"/>
</dbReference>
<gene>
    <name evidence="1" type="ORF">G5B40_12920</name>
</gene>
<sequence>MSCFERRGVLLLMAGALAGCGFRPLYGGNSGAQVLLGGVILQEATAPEDFAYRERLRRRLGLEGANAGANDAGWRLTWVLRFEDSDIAVTPGADTTRYRLIASATYRLESTDDATASVKGEVSAIGAYDATASTFATRAAARAERRDLSVELAELTATQLLADAARRNE</sequence>
<evidence type="ECO:0008006" key="3">
    <source>
        <dbReference type="Google" id="ProtNLM"/>
    </source>
</evidence>
<organism evidence="1 2">
    <name type="scientific">Pikeienuella piscinae</name>
    <dbReference type="NCBI Taxonomy" id="2748098"/>
    <lineage>
        <taxon>Bacteria</taxon>
        <taxon>Pseudomonadati</taxon>
        <taxon>Pseudomonadota</taxon>
        <taxon>Alphaproteobacteria</taxon>
        <taxon>Rhodobacterales</taxon>
        <taxon>Paracoccaceae</taxon>
        <taxon>Pikeienuella</taxon>
    </lineage>
</organism>
<dbReference type="InterPro" id="IPR007485">
    <property type="entry name" value="LPS_assembly_LptE"/>
</dbReference>
<proteinExistence type="predicted"/>
<dbReference type="KEGG" id="hdh:G5B40_12920"/>
<keyword evidence="2" id="KW-1185">Reference proteome</keyword>
<dbReference type="PROSITE" id="PS51257">
    <property type="entry name" value="PROKAR_LIPOPROTEIN"/>
    <property type="match status" value="1"/>
</dbReference>
<dbReference type="Gene3D" id="3.30.160.150">
    <property type="entry name" value="Lipoprotein like domain"/>
    <property type="match status" value="1"/>
</dbReference>
<dbReference type="GO" id="GO:0019867">
    <property type="term" value="C:outer membrane"/>
    <property type="evidence" value="ECO:0007669"/>
    <property type="project" value="InterPro"/>
</dbReference>
<name>A0A7L5C282_9RHOB</name>
<dbReference type="AlphaFoldDB" id="A0A7L5C282"/>
<dbReference type="Pfam" id="PF04390">
    <property type="entry name" value="LptE"/>
    <property type="match status" value="1"/>
</dbReference>
<evidence type="ECO:0000313" key="1">
    <source>
        <dbReference type="EMBL" id="QIE56284.1"/>
    </source>
</evidence>